<reference evidence="4 5" key="1">
    <citation type="submission" date="2017-04" db="EMBL/GenBank/DDBJ databases">
        <authorList>
            <person name="Afonso C.L."/>
            <person name="Miller P.J."/>
            <person name="Scott M.A."/>
            <person name="Spackman E."/>
            <person name="Goraichik I."/>
            <person name="Dimitrov K.M."/>
            <person name="Suarez D.L."/>
            <person name="Swayne D.E."/>
        </authorList>
    </citation>
    <scope>NUCLEOTIDE SEQUENCE [LARGE SCALE GENOMIC DNA]</scope>
    <source>
        <strain evidence="4 5">B5P</strain>
    </source>
</reference>
<dbReference type="PANTHER" id="PTHR21131:SF0">
    <property type="entry name" value="GEO10195P1-RELATED"/>
    <property type="match status" value="1"/>
</dbReference>
<feature type="compositionally biased region" description="Low complexity" evidence="1">
    <location>
        <begin position="165"/>
        <end position="175"/>
    </location>
</feature>
<evidence type="ECO:0000313" key="5">
    <source>
        <dbReference type="Proteomes" id="UP000193083"/>
    </source>
</evidence>
<feature type="signal peptide" evidence="2">
    <location>
        <begin position="1"/>
        <end position="19"/>
    </location>
</feature>
<feature type="compositionally biased region" description="Basic and acidic residues" evidence="1">
    <location>
        <begin position="71"/>
        <end position="93"/>
    </location>
</feature>
<evidence type="ECO:0000313" key="4">
    <source>
        <dbReference type="EMBL" id="SMH35162.1"/>
    </source>
</evidence>
<keyword evidence="5" id="KW-1185">Reference proteome</keyword>
<dbReference type="EMBL" id="FXBL01000004">
    <property type="protein sequence ID" value="SMH35162.1"/>
    <property type="molecule type" value="Genomic_DNA"/>
</dbReference>
<dbReference type="InterPro" id="IPR036058">
    <property type="entry name" value="Kazal_dom_sf"/>
</dbReference>
<protein>
    <submittedName>
        <fullName evidence="4">Kazal-type serine protease inhibitor domain-containing protein</fullName>
    </submittedName>
</protein>
<dbReference type="PANTHER" id="PTHR21131">
    <property type="entry name" value="SERINE-TYPE ENDOPEPTIDASE INHIBITOR"/>
    <property type="match status" value="1"/>
</dbReference>
<dbReference type="CDD" id="cd00104">
    <property type="entry name" value="KAZAL_FS"/>
    <property type="match status" value="2"/>
</dbReference>
<dbReference type="PROSITE" id="PS51465">
    <property type="entry name" value="KAZAL_2"/>
    <property type="match status" value="2"/>
</dbReference>
<dbReference type="Proteomes" id="UP000193083">
    <property type="component" value="Unassembled WGS sequence"/>
</dbReference>
<dbReference type="AlphaFoldDB" id="A0A1X7NC41"/>
<keyword evidence="2" id="KW-0732">Signal</keyword>
<feature type="compositionally biased region" description="Gly residues" evidence="1">
    <location>
        <begin position="148"/>
        <end position="164"/>
    </location>
</feature>
<gene>
    <name evidence="4" type="ORF">SAMN02982922_1568</name>
</gene>
<feature type="chain" id="PRO_5012846878" evidence="2">
    <location>
        <begin position="20"/>
        <end position="222"/>
    </location>
</feature>
<proteinExistence type="predicted"/>
<dbReference type="Pfam" id="PF07648">
    <property type="entry name" value="Kazal_2"/>
    <property type="match status" value="1"/>
</dbReference>
<feature type="domain" description="Kazal-like" evidence="3">
    <location>
        <begin position="25"/>
        <end position="74"/>
    </location>
</feature>
<feature type="domain" description="Kazal-like" evidence="3">
    <location>
        <begin position="85"/>
        <end position="136"/>
    </location>
</feature>
<feature type="region of interest" description="Disordered" evidence="1">
    <location>
        <begin position="71"/>
        <end position="97"/>
    </location>
</feature>
<dbReference type="InterPro" id="IPR053265">
    <property type="entry name" value="Serpin"/>
</dbReference>
<evidence type="ECO:0000256" key="2">
    <source>
        <dbReference type="SAM" id="SignalP"/>
    </source>
</evidence>
<dbReference type="Gene3D" id="3.30.60.30">
    <property type="match status" value="3"/>
</dbReference>
<organism evidence="4 5">
    <name type="scientific">Mesorhizobium australicum</name>
    <dbReference type="NCBI Taxonomy" id="536018"/>
    <lineage>
        <taxon>Bacteria</taxon>
        <taxon>Pseudomonadati</taxon>
        <taxon>Pseudomonadota</taxon>
        <taxon>Alphaproteobacteria</taxon>
        <taxon>Hyphomicrobiales</taxon>
        <taxon>Phyllobacteriaceae</taxon>
        <taxon>Mesorhizobium</taxon>
    </lineage>
</organism>
<dbReference type="PROSITE" id="PS51257">
    <property type="entry name" value="PROKAR_LIPOPROTEIN"/>
    <property type="match status" value="1"/>
</dbReference>
<name>A0A1X7NC41_9HYPH</name>
<evidence type="ECO:0000259" key="3">
    <source>
        <dbReference type="PROSITE" id="PS51465"/>
    </source>
</evidence>
<evidence type="ECO:0000256" key="1">
    <source>
        <dbReference type="SAM" id="MobiDB-lite"/>
    </source>
</evidence>
<dbReference type="OrthoDB" id="9800302at2"/>
<dbReference type="Pfam" id="PF00050">
    <property type="entry name" value="Kazal_1"/>
    <property type="match status" value="2"/>
</dbReference>
<sequence length="222" mass="23234">MRIPALVRSLAVLALVVLAACVAEEGPIGPGPQYCSREYAPVCARRGDDRRTFPNDCEADRAGYYVIRDGQCRRDRPDYPDEPRPPRPPRPDRPQACPMIYAPVCAQRGSDRRTFDNDCQAASAGYRVIRDGQCGGGQMQPPGQPGAVPGGPGGRPGTIEGGPGASSPIGQPGASAPGGGGQAVCTREYAPVCGVVGGSQQTFSNECVARAEGARRIRPGQC</sequence>
<dbReference type="SUPFAM" id="SSF100895">
    <property type="entry name" value="Kazal-type serine protease inhibitors"/>
    <property type="match status" value="3"/>
</dbReference>
<dbReference type="SMART" id="SM00280">
    <property type="entry name" value="KAZAL"/>
    <property type="match status" value="3"/>
</dbReference>
<feature type="region of interest" description="Disordered" evidence="1">
    <location>
        <begin position="132"/>
        <end position="181"/>
    </location>
</feature>
<accession>A0A1X7NC41</accession>
<dbReference type="InterPro" id="IPR002350">
    <property type="entry name" value="Kazal_dom"/>
</dbReference>